<evidence type="ECO:0000256" key="2">
    <source>
        <dbReference type="ARBA" id="ARBA00023002"/>
    </source>
</evidence>
<evidence type="ECO:0000313" key="6">
    <source>
        <dbReference type="Proteomes" id="UP000295705"/>
    </source>
</evidence>
<dbReference type="Gene3D" id="3.30.360.10">
    <property type="entry name" value="Dihydrodipicolinate Reductase, domain 2"/>
    <property type="match status" value="1"/>
</dbReference>
<dbReference type="InterPro" id="IPR050984">
    <property type="entry name" value="Gfo/Idh/MocA_domain"/>
</dbReference>
<dbReference type="SUPFAM" id="SSF51735">
    <property type="entry name" value="NAD(P)-binding Rossmann-fold domains"/>
    <property type="match status" value="1"/>
</dbReference>
<dbReference type="InterPro" id="IPR055170">
    <property type="entry name" value="GFO_IDH_MocA-like_dom"/>
</dbReference>
<dbReference type="EMBL" id="SNYO01000003">
    <property type="protein sequence ID" value="TDQ60631.1"/>
    <property type="molecule type" value="Genomic_DNA"/>
</dbReference>
<dbReference type="OrthoDB" id="9815825at2"/>
<dbReference type="GO" id="GO:0016491">
    <property type="term" value="F:oxidoreductase activity"/>
    <property type="evidence" value="ECO:0007669"/>
    <property type="project" value="UniProtKB-KW"/>
</dbReference>
<reference evidence="5 6" key="1">
    <citation type="submission" date="2019-03" db="EMBL/GenBank/DDBJ databases">
        <title>Genomic Encyclopedia of Type Strains, Phase IV (KMG-IV): sequencing the most valuable type-strain genomes for metagenomic binning, comparative biology and taxonomic classification.</title>
        <authorList>
            <person name="Goeker M."/>
        </authorList>
    </citation>
    <scope>NUCLEOTIDE SEQUENCE [LARGE SCALE GENOMIC DNA]</scope>
    <source>
        <strain evidence="5 6">DSM 45775</strain>
    </source>
</reference>
<comment type="caution">
    <text evidence="5">The sequence shown here is derived from an EMBL/GenBank/DDBJ whole genome shotgun (WGS) entry which is preliminary data.</text>
</comment>
<dbReference type="Pfam" id="PF22725">
    <property type="entry name" value="GFO_IDH_MocA_C3"/>
    <property type="match status" value="1"/>
</dbReference>
<comment type="similarity">
    <text evidence="1">Belongs to the Gfo/Idh/MocA family.</text>
</comment>
<dbReference type="Proteomes" id="UP000295705">
    <property type="component" value="Unassembled WGS sequence"/>
</dbReference>
<evidence type="ECO:0000259" key="4">
    <source>
        <dbReference type="Pfam" id="PF22725"/>
    </source>
</evidence>
<dbReference type="RefSeq" id="WP_133826487.1">
    <property type="nucleotide sequence ID" value="NZ_BAABHR010000016.1"/>
</dbReference>
<accession>A0A4R6VE47</accession>
<evidence type="ECO:0000259" key="3">
    <source>
        <dbReference type="Pfam" id="PF01408"/>
    </source>
</evidence>
<dbReference type="GO" id="GO:0000166">
    <property type="term" value="F:nucleotide binding"/>
    <property type="evidence" value="ECO:0007669"/>
    <property type="project" value="InterPro"/>
</dbReference>
<keyword evidence="2" id="KW-0560">Oxidoreductase</keyword>
<dbReference type="SUPFAM" id="SSF55347">
    <property type="entry name" value="Glyceraldehyde-3-phosphate dehydrogenase-like, C-terminal domain"/>
    <property type="match status" value="1"/>
</dbReference>
<name>A0A4R6VE47_9PSEU</name>
<evidence type="ECO:0000256" key="1">
    <source>
        <dbReference type="ARBA" id="ARBA00010928"/>
    </source>
</evidence>
<evidence type="ECO:0000313" key="5">
    <source>
        <dbReference type="EMBL" id="TDQ60631.1"/>
    </source>
</evidence>
<dbReference type="PANTHER" id="PTHR22604:SF105">
    <property type="entry name" value="TRANS-1,2-DIHYDROBENZENE-1,2-DIOL DEHYDROGENASE"/>
    <property type="match status" value="1"/>
</dbReference>
<feature type="domain" description="Gfo/Idh/MocA-like oxidoreductase N-terminal" evidence="3">
    <location>
        <begin position="8"/>
        <end position="126"/>
    </location>
</feature>
<dbReference type="Pfam" id="PF01408">
    <property type="entry name" value="GFO_IDH_MocA"/>
    <property type="match status" value="1"/>
</dbReference>
<dbReference type="AlphaFoldDB" id="A0A4R6VE47"/>
<sequence length="337" mass="35868">MPENRPDIRWGIAGPGRIAEKVAEDLALVEGAALAAVGSRSEERARAFAETHGAPNARAHGSYRALVDDPEVDVVYIATPHPQHAELAVACLEAGKGVLVEKAFTATLAGAWRVVDTARTGGVFAMEAMWTRFQPAVVRMRELIAEGAIGEPRSVQADLGTVRDVDPTDRLFAPELGGGALLDLGVYPVSFAQMVLGTPDRVTAVASRETTGVDADGAMLLAFQDGRYATLQTSFHSPSPGQARVFGTTGWIDVLPRFHHPSTIVLHHDTNDPGETIELPATGAGYFHELVEVTECLRAGRTESTVMPLDDTLAVQGVLAEAADQLGLVFREDDTSV</sequence>
<gene>
    <name evidence="5" type="ORF">EV188_103128</name>
</gene>
<dbReference type="Gene3D" id="3.40.50.720">
    <property type="entry name" value="NAD(P)-binding Rossmann-like Domain"/>
    <property type="match status" value="1"/>
</dbReference>
<proteinExistence type="inferred from homology"/>
<dbReference type="InterPro" id="IPR036291">
    <property type="entry name" value="NAD(P)-bd_dom_sf"/>
</dbReference>
<organism evidence="5 6">
    <name type="scientific">Actinomycetospora succinea</name>
    <dbReference type="NCBI Taxonomy" id="663603"/>
    <lineage>
        <taxon>Bacteria</taxon>
        <taxon>Bacillati</taxon>
        <taxon>Actinomycetota</taxon>
        <taxon>Actinomycetes</taxon>
        <taxon>Pseudonocardiales</taxon>
        <taxon>Pseudonocardiaceae</taxon>
        <taxon>Actinomycetospora</taxon>
    </lineage>
</organism>
<dbReference type="InterPro" id="IPR000683">
    <property type="entry name" value="Gfo/Idh/MocA-like_OxRdtase_N"/>
</dbReference>
<dbReference type="PANTHER" id="PTHR22604">
    <property type="entry name" value="OXIDOREDUCTASES"/>
    <property type="match status" value="1"/>
</dbReference>
<keyword evidence="6" id="KW-1185">Reference proteome</keyword>
<protein>
    <submittedName>
        <fullName evidence="5">Putative dehydrogenase</fullName>
    </submittedName>
</protein>
<feature type="domain" description="GFO/IDH/MocA-like oxidoreductase" evidence="4">
    <location>
        <begin position="138"/>
        <end position="252"/>
    </location>
</feature>